<evidence type="ECO:0000256" key="1">
    <source>
        <dbReference type="SAM" id="MobiDB-lite"/>
    </source>
</evidence>
<dbReference type="PANTHER" id="PTHR37542">
    <property type="entry name" value="HELO DOMAIN-CONTAINING PROTEIN-RELATED"/>
    <property type="match status" value="1"/>
</dbReference>
<accession>A0A9P9EDZ0</accession>
<evidence type="ECO:0000313" key="2">
    <source>
        <dbReference type="EMBL" id="KAH7134786.1"/>
    </source>
</evidence>
<name>A0A9P9EDZ0_9HYPO</name>
<organism evidence="2 3">
    <name type="scientific">Dactylonectria estremocensis</name>
    <dbReference type="NCBI Taxonomy" id="1079267"/>
    <lineage>
        <taxon>Eukaryota</taxon>
        <taxon>Fungi</taxon>
        <taxon>Dikarya</taxon>
        <taxon>Ascomycota</taxon>
        <taxon>Pezizomycotina</taxon>
        <taxon>Sordariomycetes</taxon>
        <taxon>Hypocreomycetidae</taxon>
        <taxon>Hypocreales</taxon>
        <taxon>Nectriaceae</taxon>
        <taxon>Dactylonectria</taxon>
    </lineage>
</organism>
<gene>
    <name evidence="2" type="ORF">B0J13DRAFT_528893</name>
</gene>
<dbReference type="OrthoDB" id="193716at2759"/>
<feature type="region of interest" description="Disordered" evidence="1">
    <location>
        <begin position="169"/>
        <end position="194"/>
    </location>
</feature>
<proteinExistence type="predicted"/>
<reference evidence="2" key="1">
    <citation type="journal article" date="2021" name="Nat. Commun.">
        <title>Genetic determinants of endophytism in the Arabidopsis root mycobiome.</title>
        <authorList>
            <person name="Mesny F."/>
            <person name="Miyauchi S."/>
            <person name="Thiergart T."/>
            <person name="Pickel B."/>
            <person name="Atanasova L."/>
            <person name="Karlsson M."/>
            <person name="Huettel B."/>
            <person name="Barry K.W."/>
            <person name="Haridas S."/>
            <person name="Chen C."/>
            <person name="Bauer D."/>
            <person name="Andreopoulos W."/>
            <person name="Pangilinan J."/>
            <person name="LaButti K."/>
            <person name="Riley R."/>
            <person name="Lipzen A."/>
            <person name="Clum A."/>
            <person name="Drula E."/>
            <person name="Henrissat B."/>
            <person name="Kohler A."/>
            <person name="Grigoriev I.V."/>
            <person name="Martin F.M."/>
            <person name="Hacquard S."/>
        </authorList>
    </citation>
    <scope>NUCLEOTIDE SEQUENCE</scope>
    <source>
        <strain evidence="2">MPI-CAGE-AT-0021</strain>
    </source>
</reference>
<evidence type="ECO:0008006" key="4">
    <source>
        <dbReference type="Google" id="ProtNLM"/>
    </source>
</evidence>
<keyword evidence="3" id="KW-1185">Reference proteome</keyword>
<dbReference type="Proteomes" id="UP000717696">
    <property type="component" value="Unassembled WGS sequence"/>
</dbReference>
<dbReference type="AlphaFoldDB" id="A0A9P9EDZ0"/>
<protein>
    <recommendedName>
        <fullName evidence="4">Protein kinase domain-containing protein</fullName>
    </recommendedName>
</protein>
<comment type="caution">
    <text evidence="2">The sequence shown here is derived from an EMBL/GenBank/DDBJ whole genome shotgun (WGS) entry which is preliminary data.</text>
</comment>
<sequence>MATSHLVYINYQLAELAKAEEDFSTLDTAGWQAKYPVAPLEKWSRTGDVSALELKDLTDKIQRLNAEAGAVEKARCYLADGRVARMVNMVKSMVEGLFLQFSPPRDDLTALLARNRVLLQRGQSSPAPSDNGAFCAEDEPQVSLSEPYLYAFEYGRLVIAPLDTEPLAGDAGNNLYRRPDVQGLPEDSRGTERPEFESAHDVYALGMVLLELGSHRSLQSLKEKSEKSSGQRWSAQPFRDWVVTEGLEALLPRIGEIHTDVVRVCLKGLKRDNGYSFQETFFNKVVKMIDLCIA</sequence>
<dbReference type="EMBL" id="JAGMUU010000017">
    <property type="protein sequence ID" value="KAH7134786.1"/>
    <property type="molecule type" value="Genomic_DNA"/>
</dbReference>
<evidence type="ECO:0000313" key="3">
    <source>
        <dbReference type="Proteomes" id="UP000717696"/>
    </source>
</evidence>
<dbReference type="PANTHER" id="PTHR37542:SF3">
    <property type="entry name" value="PRION-INHIBITION AND PROPAGATION HELO DOMAIN-CONTAINING PROTEIN"/>
    <property type="match status" value="1"/>
</dbReference>